<dbReference type="AlphaFoldDB" id="A0A7U2NQY1"/>
<dbReference type="Proteomes" id="UP000663193">
    <property type="component" value="Chromosome 22"/>
</dbReference>
<name>A0A7U2NQY1_PHANO</name>
<dbReference type="VEuPathDB" id="FungiDB:JI435_424130"/>
<accession>A0A7U2NQY1</accession>
<proteinExistence type="predicted"/>
<keyword evidence="2" id="KW-1185">Reference proteome</keyword>
<sequence length="58" mass="6385">MIGEQACTAYHEVLSGTRQCMRQGTLVGQAICNSIGIAEPCRVSPRRLRMVIRKSCGF</sequence>
<dbReference type="EMBL" id="CP069044">
    <property type="protein sequence ID" value="QRD07247.1"/>
    <property type="molecule type" value="Genomic_DNA"/>
</dbReference>
<evidence type="ECO:0000313" key="1">
    <source>
        <dbReference type="EMBL" id="QRD07247.1"/>
    </source>
</evidence>
<reference evidence="2" key="1">
    <citation type="journal article" date="2021" name="BMC Genomics">
        <title>Chromosome-level genome assembly and manually-curated proteome of model necrotroph Parastagonospora nodorum Sn15 reveals a genome-wide trove of candidate effector homologs, and redundancy of virulence-related functions within an accessory chromosome.</title>
        <authorList>
            <person name="Bertazzoni S."/>
            <person name="Jones D.A.B."/>
            <person name="Phan H.T."/>
            <person name="Tan K.-C."/>
            <person name="Hane J.K."/>
        </authorList>
    </citation>
    <scope>NUCLEOTIDE SEQUENCE [LARGE SCALE GENOMIC DNA]</scope>
    <source>
        <strain evidence="2">SN15 / ATCC MYA-4574 / FGSC 10173)</strain>
    </source>
</reference>
<organism evidence="1 2">
    <name type="scientific">Phaeosphaeria nodorum (strain SN15 / ATCC MYA-4574 / FGSC 10173)</name>
    <name type="common">Glume blotch fungus</name>
    <name type="synonym">Parastagonospora nodorum</name>
    <dbReference type="NCBI Taxonomy" id="321614"/>
    <lineage>
        <taxon>Eukaryota</taxon>
        <taxon>Fungi</taxon>
        <taxon>Dikarya</taxon>
        <taxon>Ascomycota</taxon>
        <taxon>Pezizomycotina</taxon>
        <taxon>Dothideomycetes</taxon>
        <taxon>Pleosporomycetidae</taxon>
        <taxon>Pleosporales</taxon>
        <taxon>Pleosporineae</taxon>
        <taxon>Phaeosphaeriaceae</taxon>
        <taxon>Parastagonospora</taxon>
    </lineage>
</organism>
<evidence type="ECO:0000313" key="2">
    <source>
        <dbReference type="Proteomes" id="UP000663193"/>
    </source>
</evidence>
<protein>
    <submittedName>
        <fullName evidence="1">Uncharacterized protein</fullName>
    </submittedName>
</protein>
<gene>
    <name evidence="1" type="ORF">JI435_424130</name>
</gene>